<dbReference type="InterPro" id="IPR038461">
    <property type="entry name" value="Schlafen_AlbA_2_dom_sf"/>
</dbReference>
<dbReference type="Gene3D" id="3.30.950.30">
    <property type="entry name" value="Schlafen, AAA domain"/>
    <property type="match status" value="1"/>
</dbReference>
<evidence type="ECO:0000313" key="2">
    <source>
        <dbReference type="EMBL" id="MEG9476343.1"/>
    </source>
</evidence>
<dbReference type="PANTHER" id="PTHR30595">
    <property type="entry name" value="GLPR-RELATED TRANSCRIPTIONAL REPRESSOR"/>
    <property type="match status" value="1"/>
</dbReference>
<dbReference type="PANTHER" id="PTHR30595:SF6">
    <property type="entry name" value="SCHLAFEN ALBA-2 DOMAIN-CONTAINING PROTEIN"/>
    <property type="match status" value="1"/>
</dbReference>
<comment type="caution">
    <text evidence="2">The sequence shown here is derived from an EMBL/GenBank/DDBJ whole genome shotgun (WGS) entry which is preliminary data.</text>
</comment>
<dbReference type="Pfam" id="PF13749">
    <property type="entry name" value="HATPase_c_4"/>
    <property type="match status" value="1"/>
</dbReference>
<dbReference type="RefSeq" id="WP_334254413.1">
    <property type="nucleotide sequence ID" value="NZ_JBAJJM010000012.1"/>
</dbReference>
<keyword evidence="3" id="KW-1185">Reference proteome</keyword>
<organism evidence="2 3">
    <name type="scientific">Mannheimia indoligenes</name>
    <dbReference type="NCBI Taxonomy" id="3103145"/>
    <lineage>
        <taxon>Bacteria</taxon>
        <taxon>Pseudomonadati</taxon>
        <taxon>Pseudomonadota</taxon>
        <taxon>Gammaproteobacteria</taxon>
        <taxon>Pasteurellales</taxon>
        <taxon>Pasteurellaceae</taxon>
        <taxon>Mannheimia</taxon>
    </lineage>
</organism>
<evidence type="ECO:0000313" key="3">
    <source>
        <dbReference type="Proteomes" id="UP001432017"/>
    </source>
</evidence>
<proteinExistence type="predicted"/>
<gene>
    <name evidence="2" type="ORF">V6W77_08665</name>
</gene>
<reference evidence="2" key="1">
    <citation type="submission" date="2023-12" db="EMBL/GenBank/DDBJ databases">
        <title>Mannheima indologenes sp. nov. proposed for Clade V organisms of Mannheimia.</title>
        <authorList>
            <person name="Christensen H."/>
        </authorList>
    </citation>
    <scope>NUCLEOTIDE SEQUENCE</scope>
    <source>
        <strain evidence="2">M14.4</strain>
    </source>
</reference>
<accession>A0ABU7ZFW8</accession>
<dbReference type="InterPro" id="IPR038475">
    <property type="entry name" value="RecG_C_sf"/>
</dbReference>
<dbReference type="Proteomes" id="UP001432017">
    <property type="component" value="Unassembled WGS sequence"/>
</dbReference>
<sequence length="556" mass="64390">MSEYELKQLLNNFISTWENEIIEFKQADNTYSTDSIGEYFSALSNEARLNNRNSAWLVFGVNNKTKKVVGTNYRSDNNENLNLNKLKLQIQKNTDPAMTFRHIYEINDYDGKRVVLFEIPATPLGMPLAWKGHFYSRSGESLVPLTMNKLDQLRIVEDWSAQIIPNATLEDLDAKAIKVAKSAFIEKYANRFSADEVENWDISTFLDKAKLTQDGKITRTTMLLLGKSESSFLLSPHPAQMTWKLETKDERAYEHFSIPFLLTTTELYRKIRNFQIRLLENDSLMAREISKYDQKIVLEALHNCIAHQDYLLNARIIVTEKSDKLIFENIGSFSEGKPEDYINGSKTPKQYRNTFLAQAMVQLNMIDTMGYGIYEMHRKQAQRYLPLPDYNLEQSNTVILTLYGDIMNEAYTSQLINNSNISFTDICALDRVQKNLPITKESATQLRKQGFIEGRKPNYRVSSVVQRSYPLEDKVKYIHTKTQDDDFYTKLIVEYLTQFSTADRSTINHLLESKLSNELDILQKDKKIANLLTKLRRNNIIKNIGTTKKSLWVLVQ</sequence>
<name>A0ABU7ZFW8_9PAST</name>
<evidence type="ECO:0000259" key="1">
    <source>
        <dbReference type="Pfam" id="PF04326"/>
    </source>
</evidence>
<dbReference type="Pfam" id="PF04326">
    <property type="entry name" value="SLFN_AlbA_2"/>
    <property type="match status" value="1"/>
</dbReference>
<dbReference type="InterPro" id="IPR007421">
    <property type="entry name" value="Schlafen_AlbA_2_dom"/>
</dbReference>
<feature type="domain" description="Schlafen AlbA-2" evidence="1">
    <location>
        <begin position="18"/>
        <end position="144"/>
    </location>
</feature>
<protein>
    <submittedName>
        <fullName evidence="2">RNA-binding domain-containing protein</fullName>
    </submittedName>
</protein>
<dbReference type="Gene3D" id="3.30.565.60">
    <property type="match status" value="1"/>
</dbReference>
<dbReference type="EMBL" id="JBAJJM010000012">
    <property type="protein sequence ID" value="MEG9476343.1"/>
    <property type="molecule type" value="Genomic_DNA"/>
</dbReference>